<comment type="caution">
    <text evidence="2">The sequence shown here is derived from an EMBL/GenBank/DDBJ whole genome shotgun (WGS) entry which is preliminary data.</text>
</comment>
<evidence type="ECO:0008006" key="4">
    <source>
        <dbReference type="Google" id="ProtNLM"/>
    </source>
</evidence>
<reference evidence="2" key="1">
    <citation type="submission" date="2022-08" db="EMBL/GenBank/DDBJ databases">
        <authorList>
            <person name="Gutierrez-Valencia J."/>
        </authorList>
    </citation>
    <scope>NUCLEOTIDE SEQUENCE</scope>
</reference>
<organism evidence="2 3">
    <name type="scientific">Linum tenue</name>
    <dbReference type="NCBI Taxonomy" id="586396"/>
    <lineage>
        <taxon>Eukaryota</taxon>
        <taxon>Viridiplantae</taxon>
        <taxon>Streptophyta</taxon>
        <taxon>Embryophyta</taxon>
        <taxon>Tracheophyta</taxon>
        <taxon>Spermatophyta</taxon>
        <taxon>Magnoliopsida</taxon>
        <taxon>eudicotyledons</taxon>
        <taxon>Gunneridae</taxon>
        <taxon>Pentapetalae</taxon>
        <taxon>rosids</taxon>
        <taxon>fabids</taxon>
        <taxon>Malpighiales</taxon>
        <taxon>Linaceae</taxon>
        <taxon>Linum</taxon>
    </lineage>
</organism>
<evidence type="ECO:0000256" key="1">
    <source>
        <dbReference type="SAM" id="Phobius"/>
    </source>
</evidence>
<name>A0AAV0Q6J4_9ROSI</name>
<keyword evidence="1" id="KW-0472">Membrane</keyword>
<sequence length="36" mass="4376">MEVWKWNYPTMVFASMVNALFVLNLCNVKCSFKFWK</sequence>
<keyword evidence="1" id="KW-0812">Transmembrane</keyword>
<keyword evidence="3" id="KW-1185">Reference proteome</keyword>
<protein>
    <recommendedName>
        <fullName evidence="4">ATP synthase F0 subunit 8</fullName>
    </recommendedName>
</protein>
<proteinExistence type="predicted"/>
<evidence type="ECO:0000313" key="3">
    <source>
        <dbReference type="Proteomes" id="UP001154282"/>
    </source>
</evidence>
<accession>A0AAV0Q6J4</accession>
<gene>
    <name evidence="2" type="ORF">LITE_LOCUS41444</name>
</gene>
<dbReference type="EMBL" id="CAMGYJ010000009">
    <property type="protein sequence ID" value="CAI0539874.1"/>
    <property type="molecule type" value="Genomic_DNA"/>
</dbReference>
<keyword evidence="1" id="KW-1133">Transmembrane helix</keyword>
<feature type="transmembrane region" description="Helical" evidence="1">
    <location>
        <begin position="6"/>
        <end position="26"/>
    </location>
</feature>
<dbReference type="Proteomes" id="UP001154282">
    <property type="component" value="Unassembled WGS sequence"/>
</dbReference>
<evidence type="ECO:0000313" key="2">
    <source>
        <dbReference type="EMBL" id="CAI0539874.1"/>
    </source>
</evidence>
<dbReference type="AlphaFoldDB" id="A0AAV0Q6J4"/>